<dbReference type="Gene3D" id="3.10.129.10">
    <property type="entry name" value="Hotdog Thioesterase"/>
    <property type="match status" value="1"/>
</dbReference>
<dbReference type="SUPFAM" id="SSF54637">
    <property type="entry name" value="Thioesterase/thiol ester dehydrase-isomerase"/>
    <property type="match status" value="1"/>
</dbReference>
<evidence type="ECO:0000256" key="1">
    <source>
        <dbReference type="ARBA" id="ARBA00005953"/>
    </source>
</evidence>
<evidence type="ECO:0000256" key="2">
    <source>
        <dbReference type="ARBA" id="ARBA00022801"/>
    </source>
</evidence>
<name>A0A1I6AVV0_9BACI</name>
<gene>
    <name evidence="3" type="ORF">SAMN05421670_3662</name>
</gene>
<dbReference type="GO" id="GO:0047617">
    <property type="term" value="F:fatty acyl-CoA hydrolase activity"/>
    <property type="evidence" value="ECO:0007669"/>
    <property type="project" value="TreeGrafter"/>
</dbReference>
<dbReference type="PANTHER" id="PTHR31793">
    <property type="entry name" value="4-HYDROXYBENZOYL-COA THIOESTERASE FAMILY MEMBER"/>
    <property type="match status" value="1"/>
</dbReference>
<dbReference type="Pfam" id="PF13279">
    <property type="entry name" value="4HBT_2"/>
    <property type="match status" value="1"/>
</dbReference>
<proteinExistence type="inferred from homology"/>
<reference evidence="4" key="1">
    <citation type="submission" date="2016-10" db="EMBL/GenBank/DDBJ databases">
        <authorList>
            <person name="Varghese N."/>
            <person name="Submissions S."/>
        </authorList>
    </citation>
    <scope>NUCLEOTIDE SEQUENCE [LARGE SCALE GENOMIC DNA]</scope>
    <source>
        <strain evidence="4">DSM 11706</strain>
    </source>
</reference>
<keyword evidence="4" id="KW-1185">Reference proteome</keyword>
<dbReference type="EMBL" id="FOXU01000009">
    <property type="protein sequence ID" value="SFQ72820.1"/>
    <property type="molecule type" value="Genomic_DNA"/>
</dbReference>
<evidence type="ECO:0000313" key="3">
    <source>
        <dbReference type="EMBL" id="SFQ72820.1"/>
    </source>
</evidence>
<dbReference type="PANTHER" id="PTHR31793:SF27">
    <property type="entry name" value="NOVEL THIOESTERASE SUPERFAMILY DOMAIN AND SAPOSIN A-TYPE DOMAIN CONTAINING PROTEIN (0610012H03RIK)"/>
    <property type="match status" value="1"/>
</dbReference>
<comment type="similarity">
    <text evidence="1">Belongs to the 4-hydroxybenzoyl-CoA thioesterase family.</text>
</comment>
<dbReference type="CDD" id="cd00586">
    <property type="entry name" value="4HBT"/>
    <property type="match status" value="1"/>
</dbReference>
<dbReference type="STRING" id="126156.SAMN05421670_3662"/>
<dbReference type="Proteomes" id="UP000198734">
    <property type="component" value="Unassembled WGS sequence"/>
</dbReference>
<protein>
    <submittedName>
        <fullName evidence="3">Acyl-CoA thioester hydrolase</fullName>
    </submittedName>
</protein>
<evidence type="ECO:0000313" key="4">
    <source>
        <dbReference type="Proteomes" id="UP000198734"/>
    </source>
</evidence>
<dbReference type="InterPro" id="IPR029069">
    <property type="entry name" value="HotDog_dom_sf"/>
</dbReference>
<dbReference type="AlphaFoldDB" id="A0A1I6AVV0"/>
<sequence>MILPEYITPTLDDWLAKFHFSTELKVRVCETDLFAHVNNTSYSLYYEQGRADYLEHLGFYNHDIMFVVGDIYCHFQREAYARDELIVLVRTSYFGNKSLTIESAIQRKSTGELISSNWTTLVLVDAKTKNTIKLPDFVKEAIQHFDQSNLQRIKTNNSSF</sequence>
<organism evidence="3 4">
    <name type="scientific">Psychrobacillus psychrotolerans</name>
    <dbReference type="NCBI Taxonomy" id="126156"/>
    <lineage>
        <taxon>Bacteria</taxon>
        <taxon>Bacillati</taxon>
        <taxon>Bacillota</taxon>
        <taxon>Bacilli</taxon>
        <taxon>Bacillales</taxon>
        <taxon>Bacillaceae</taxon>
        <taxon>Psychrobacillus</taxon>
    </lineage>
</organism>
<accession>A0A1I6AVV0</accession>
<dbReference type="InterPro" id="IPR050563">
    <property type="entry name" value="4-hydroxybenzoyl-CoA_TE"/>
</dbReference>
<dbReference type="RefSeq" id="WP_093538292.1">
    <property type="nucleotide sequence ID" value="NZ_FOXU01000009.1"/>
</dbReference>
<keyword evidence="2 3" id="KW-0378">Hydrolase</keyword>